<dbReference type="STRING" id="767452.AVL62_10245"/>
<keyword evidence="13" id="KW-1185">Reference proteome</keyword>
<dbReference type="InterPro" id="IPR035906">
    <property type="entry name" value="MetI-like_sf"/>
</dbReference>
<evidence type="ECO:0000256" key="7">
    <source>
        <dbReference type="ARBA" id="ARBA00022989"/>
    </source>
</evidence>
<feature type="compositionally biased region" description="Polar residues" evidence="10">
    <location>
        <begin position="1"/>
        <end position="13"/>
    </location>
</feature>
<evidence type="ECO:0000313" key="12">
    <source>
        <dbReference type="EMBL" id="KUG58299.1"/>
    </source>
</evidence>
<dbReference type="RefSeq" id="WP_058889976.1">
    <property type="nucleotide sequence ID" value="NZ_LQBL01000003.1"/>
</dbReference>
<feature type="transmembrane region" description="Helical" evidence="9">
    <location>
        <begin position="288"/>
        <end position="308"/>
    </location>
</feature>
<dbReference type="PANTHER" id="PTHR32243:SF50">
    <property type="entry name" value="MALTOSE_MALTODEXTRIN TRANSPORT SYSTEM PERMEASE PROTEIN MALG"/>
    <property type="match status" value="1"/>
</dbReference>
<evidence type="ECO:0000256" key="6">
    <source>
        <dbReference type="ARBA" id="ARBA00022692"/>
    </source>
</evidence>
<dbReference type="InterPro" id="IPR000515">
    <property type="entry name" value="MetI-like"/>
</dbReference>
<dbReference type="EMBL" id="LQBL01000003">
    <property type="protein sequence ID" value="KUG58299.1"/>
    <property type="molecule type" value="Genomic_DNA"/>
</dbReference>
<dbReference type="Gene3D" id="1.10.3720.10">
    <property type="entry name" value="MetI-like"/>
    <property type="match status" value="1"/>
</dbReference>
<keyword evidence="4" id="KW-1003">Cell membrane</keyword>
<dbReference type="Pfam" id="PF00528">
    <property type="entry name" value="BPD_transp_1"/>
    <property type="match status" value="1"/>
</dbReference>
<comment type="subcellular location">
    <subcellularLocation>
        <location evidence="1 9">Cell membrane</location>
        <topology evidence="1 9">Multi-pass membrane protein</topology>
    </subcellularLocation>
</comment>
<evidence type="ECO:0000313" key="13">
    <source>
        <dbReference type="Proteomes" id="UP000054837"/>
    </source>
</evidence>
<reference evidence="12 13" key="1">
    <citation type="submission" date="2015-12" db="EMBL/GenBank/DDBJ databases">
        <title>Serinicoccus chungangenesis strain CD08_5 genome sequencing and assembly.</title>
        <authorList>
            <person name="Chander A.M."/>
            <person name="Kaur G."/>
            <person name="Nair G.R."/>
            <person name="Dhawan D.K."/>
            <person name="Kochhar R.K."/>
            <person name="Mayilraj S."/>
            <person name="Bhadada S.K."/>
        </authorList>
    </citation>
    <scope>NUCLEOTIDE SEQUENCE [LARGE SCALE GENOMIC DNA]</scope>
    <source>
        <strain evidence="12 13">CD08_5</strain>
    </source>
</reference>
<dbReference type="SUPFAM" id="SSF161098">
    <property type="entry name" value="MetI-like"/>
    <property type="match status" value="1"/>
</dbReference>
<evidence type="ECO:0000256" key="1">
    <source>
        <dbReference type="ARBA" id="ARBA00004651"/>
    </source>
</evidence>
<evidence type="ECO:0000256" key="2">
    <source>
        <dbReference type="ARBA" id="ARBA00009047"/>
    </source>
</evidence>
<feature type="transmembrane region" description="Helical" evidence="9">
    <location>
        <begin position="50"/>
        <end position="76"/>
    </location>
</feature>
<feature type="domain" description="ABC transmembrane type-1" evidence="11">
    <location>
        <begin position="112"/>
        <end position="310"/>
    </location>
</feature>
<feature type="transmembrane region" description="Helical" evidence="9">
    <location>
        <begin position="115"/>
        <end position="137"/>
    </location>
</feature>
<evidence type="ECO:0000256" key="4">
    <source>
        <dbReference type="ARBA" id="ARBA00022475"/>
    </source>
</evidence>
<dbReference type="GO" id="GO:0005886">
    <property type="term" value="C:plasma membrane"/>
    <property type="evidence" value="ECO:0007669"/>
    <property type="project" value="UniProtKB-SubCell"/>
</dbReference>
<feature type="transmembrane region" description="Helical" evidence="9">
    <location>
        <begin position="230"/>
        <end position="255"/>
    </location>
</feature>
<comment type="similarity">
    <text evidence="2">Belongs to the binding-protein-dependent transport system permease family. MalFG subfamily.</text>
</comment>
<name>A0A0W8IED7_9MICO</name>
<dbReference type="GO" id="GO:0042956">
    <property type="term" value="P:maltodextrin transmembrane transport"/>
    <property type="evidence" value="ECO:0007669"/>
    <property type="project" value="TreeGrafter"/>
</dbReference>
<dbReference type="PANTHER" id="PTHR32243">
    <property type="entry name" value="MALTOSE TRANSPORT SYSTEM PERMEASE-RELATED"/>
    <property type="match status" value="1"/>
</dbReference>
<proteinExistence type="inferred from homology"/>
<dbReference type="Proteomes" id="UP000054837">
    <property type="component" value="Unassembled WGS sequence"/>
</dbReference>
<evidence type="ECO:0000256" key="3">
    <source>
        <dbReference type="ARBA" id="ARBA00022448"/>
    </source>
</evidence>
<dbReference type="OrthoDB" id="3817793at2"/>
<organism evidence="12 13">
    <name type="scientific">Serinicoccus chungangensis</name>
    <dbReference type="NCBI Taxonomy" id="767452"/>
    <lineage>
        <taxon>Bacteria</taxon>
        <taxon>Bacillati</taxon>
        <taxon>Actinomycetota</taxon>
        <taxon>Actinomycetes</taxon>
        <taxon>Micrococcales</taxon>
        <taxon>Ornithinimicrobiaceae</taxon>
        <taxon>Serinicoccus</taxon>
    </lineage>
</organism>
<dbReference type="AlphaFoldDB" id="A0A0W8IED7"/>
<dbReference type="GO" id="GO:0015423">
    <property type="term" value="F:ABC-type maltose transporter activity"/>
    <property type="evidence" value="ECO:0007669"/>
    <property type="project" value="TreeGrafter"/>
</dbReference>
<dbReference type="PROSITE" id="PS50928">
    <property type="entry name" value="ABC_TM1"/>
    <property type="match status" value="1"/>
</dbReference>
<protein>
    <submittedName>
        <fullName evidence="12">Sugar ABC transporter permease</fullName>
    </submittedName>
</protein>
<keyword evidence="6 9" id="KW-0812">Transmembrane</keyword>
<feature type="transmembrane region" description="Helical" evidence="9">
    <location>
        <begin position="186"/>
        <end position="209"/>
    </location>
</feature>
<sequence length="324" mass="34917">MTSPQDPTSSTLGSVDAHGSDRGRGGRLGTAAADVYTVTRKSRRTSFRAVWWRHALALLALAFALFPIVFIVSSAFNNAGTLSTSGLLPTRLGLRNFDALFSDGARPYWTWYKNSLIICGVATAATLMLGAAAAYAFSRLRWTGRRFGLLFILLVQMFPALLAFVALYITFATVGEVIPQIGLNTLWGLLLVYLGGAMGANIWLFKGYFDTIPKELDEAAKIDGASHARVFFTIIIPLVTPILATVGILAFVGLWGEFLLASIFLTDADDQTLAVGLYATRNANQNEYFGQFVAGALLASLPVVLVYLSLQRLLIGGMTAGSVK</sequence>
<dbReference type="InterPro" id="IPR050901">
    <property type="entry name" value="BP-dep_ABC_trans_perm"/>
</dbReference>
<evidence type="ECO:0000256" key="8">
    <source>
        <dbReference type="ARBA" id="ARBA00023136"/>
    </source>
</evidence>
<dbReference type="CDD" id="cd06261">
    <property type="entry name" value="TM_PBP2"/>
    <property type="match status" value="1"/>
</dbReference>
<evidence type="ECO:0000256" key="10">
    <source>
        <dbReference type="SAM" id="MobiDB-lite"/>
    </source>
</evidence>
<evidence type="ECO:0000256" key="5">
    <source>
        <dbReference type="ARBA" id="ARBA00022597"/>
    </source>
</evidence>
<keyword evidence="7 9" id="KW-1133">Transmembrane helix</keyword>
<feature type="transmembrane region" description="Helical" evidence="9">
    <location>
        <begin position="149"/>
        <end position="174"/>
    </location>
</feature>
<evidence type="ECO:0000256" key="9">
    <source>
        <dbReference type="RuleBase" id="RU363032"/>
    </source>
</evidence>
<keyword evidence="8 9" id="KW-0472">Membrane</keyword>
<keyword evidence="5" id="KW-0762">Sugar transport</keyword>
<accession>A0A0W8IED7</accession>
<keyword evidence="3 9" id="KW-0813">Transport</keyword>
<gene>
    <name evidence="12" type="ORF">AVL62_10245</name>
</gene>
<evidence type="ECO:0000259" key="11">
    <source>
        <dbReference type="PROSITE" id="PS50928"/>
    </source>
</evidence>
<comment type="caution">
    <text evidence="12">The sequence shown here is derived from an EMBL/GenBank/DDBJ whole genome shotgun (WGS) entry which is preliminary data.</text>
</comment>
<feature type="region of interest" description="Disordered" evidence="10">
    <location>
        <begin position="1"/>
        <end position="26"/>
    </location>
</feature>